<dbReference type="EC" id="2.6.1.5" evidence="5 13"/>
<dbReference type="InterPro" id="IPR004839">
    <property type="entry name" value="Aminotransferase_I/II_large"/>
</dbReference>
<evidence type="ECO:0000256" key="7">
    <source>
        <dbReference type="ARBA" id="ARBA00022576"/>
    </source>
</evidence>
<dbReference type="Gene3D" id="3.90.1150.10">
    <property type="entry name" value="Aspartate Aminotransferase, domain 1"/>
    <property type="match status" value="1"/>
</dbReference>
<dbReference type="Proteomes" id="UP000783686">
    <property type="component" value="Unassembled WGS sequence"/>
</dbReference>
<dbReference type="PRINTS" id="PR00753">
    <property type="entry name" value="ACCSYNTHASE"/>
</dbReference>
<reference evidence="17" key="1">
    <citation type="submission" date="2020-09" db="EMBL/GenBank/DDBJ databases">
        <authorList>
            <person name="Kikuchi T."/>
        </authorList>
    </citation>
    <scope>NUCLEOTIDE SEQUENCE</scope>
    <source>
        <strain evidence="17">SH1</strain>
    </source>
</reference>
<gene>
    <name evidence="17" type="ORF">BOKJ2_LOCUS6939</name>
</gene>
<dbReference type="NCBIfam" id="TIGR01265">
    <property type="entry name" value="tyr_nico_aTase"/>
    <property type="match status" value="1"/>
</dbReference>
<evidence type="ECO:0000256" key="10">
    <source>
        <dbReference type="ARBA" id="ARBA00022898"/>
    </source>
</evidence>
<dbReference type="AlphaFoldDB" id="A0A811KP94"/>
<dbReference type="InterPro" id="IPR015421">
    <property type="entry name" value="PyrdxlP-dep_Trfase_major"/>
</dbReference>
<proteinExistence type="inferred from homology"/>
<evidence type="ECO:0000256" key="12">
    <source>
        <dbReference type="ARBA" id="ARBA00047798"/>
    </source>
</evidence>
<accession>A0A811KP94</accession>
<evidence type="ECO:0000256" key="6">
    <source>
        <dbReference type="ARBA" id="ARBA00015959"/>
    </source>
</evidence>
<dbReference type="PANTHER" id="PTHR45744:SF2">
    <property type="entry name" value="TYROSINE AMINOTRANSFERASE"/>
    <property type="match status" value="1"/>
</dbReference>
<evidence type="ECO:0000256" key="8">
    <source>
        <dbReference type="ARBA" id="ARBA00022679"/>
    </source>
</evidence>
<name>A0A811KP94_9BILA</name>
<evidence type="ECO:0000256" key="13">
    <source>
        <dbReference type="PIRNR" id="PIRNR000517"/>
    </source>
</evidence>
<evidence type="ECO:0000259" key="16">
    <source>
        <dbReference type="Pfam" id="PF00155"/>
    </source>
</evidence>
<evidence type="ECO:0000256" key="4">
    <source>
        <dbReference type="ARBA" id="ARBA00011738"/>
    </source>
</evidence>
<keyword evidence="18" id="KW-1185">Reference proteome</keyword>
<feature type="modified residue" description="N6-(pyridoxal phosphate)lysine" evidence="14">
    <location>
        <position position="311"/>
    </location>
</feature>
<dbReference type="GO" id="GO:0030170">
    <property type="term" value="F:pyridoxal phosphate binding"/>
    <property type="evidence" value="ECO:0007669"/>
    <property type="project" value="InterPro"/>
</dbReference>
<evidence type="ECO:0000256" key="11">
    <source>
        <dbReference type="ARBA" id="ARBA00023232"/>
    </source>
</evidence>
<dbReference type="InterPro" id="IPR015424">
    <property type="entry name" value="PyrdxlP-dep_Trfase"/>
</dbReference>
<dbReference type="InterPro" id="IPR015422">
    <property type="entry name" value="PyrdxlP-dep_Trfase_small"/>
</dbReference>
<comment type="similarity">
    <text evidence="3 13">Belongs to the class-I pyridoxal-phosphate-dependent aminotransferase family.</text>
</comment>
<comment type="pathway">
    <text evidence="2 13">Amino-acid degradation; L-phenylalanine degradation; acetoacetate and fumarate from L-phenylalanine: step 2/6.</text>
</comment>
<dbReference type="EMBL" id="CAJFCW020000003">
    <property type="protein sequence ID" value="CAG9107188.1"/>
    <property type="molecule type" value="Genomic_DNA"/>
</dbReference>
<comment type="catalytic activity">
    <reaction evidence="12 13">
        <text>L-tyrosine + 2-oxoglutarate = 3-(4-hydroxyphenyl)pyruvate + L-glutamate</text>
        <dbReference type="Rhea" id="RHEA:15093"/>
        <dbReference type="ChEBI" id="CHEBI:16810"/>
        <dbReference type="ChEBI" id="CHEBI:29985"/>
        <dbReference type="ChEBI" id="CHEBI:36242"/>
        <dbReference type="ChEBI" id="CHEBI:58315"/>
        <dbReference type="EC" id="2.6.1.5"/>
    </reaction>
</comment>
<feature type="region of interest" description="Disordered" evidence="15">
    <location>
        <begin position="1"/>
        <end position="39"/>
    </location>
</feature>
<evidence type="ECO:0000256" key="2">
    <source>
        <dbReference type="ARBA" id="ARBA00005203"/>
    </source>
</evidence>
<dbReference type="PROSITE" id="PS00105">
    <property type="entry name" value="AA_TRANSFER_CLASS_1"/>
    <property type="match status" value="1"/>
</dbReference>
<dbReference type="GO" id="GO:0006572">
    <property type="term" value="P:L-tyrosine catabolic process"/>
    <property type="evidence" value="ECO:0007669"/>
    <property type="project" value="UniProtKB-KW"/>
</dbReference>
<feature type="compositionally biased region" description="Basic and acidic residues" evidence="15">
    <location>
        <begin position="28"/>
        <end position="38"/>
    </location>
</feature>
<protein>
    <recommendedName>
        <fullName evidence="6 13">Tyrosine aminotransferase</fullName>
        <shortName evidence="13">TAT</shortName>
        <ecNumber evidence="5 13">2.6.1.5</ecNumber>
    </recommendedName>
</protein>
<dbReference type="PANTHER" id="PTHR45744">
    <property type="entry name" value="TYROSINE AMINOTRANSFERASE"/>
    <property type="match status" value="1"/>
</dbReference>
<organism evidence="17 18">
    <name type="scientific">Bursaphelenchus okinawaensis</name>
    <dbReference type="NCBI Taxonomy" id="465554"/>
    <lineage>
        <taxon>Eukaryota</taxon>
        <taxon>Metazoa</taxon>
        <taxon>Ecdysozoa</taxon>
        <taxon>Nematoda</taxon>
        <taxon>Chromadorea</taxon>
        <taxon>Rhabditida</taxon>
        <taxon>Tylenchina</taxon>
        <taxon>Tylenchomorpha</taxon>
        <taxon>Aphelenchoidea</taxon>
        <taxon>Aphelenchoididae</taxon>
        <taxon>Bursaphelenchus</taxon>
    </lineage>
</organism>
<comment type="cofactor">
    <cofactor evidence="1 13 14">
        <name>pyridoxal 5'-phosphate</name>
        <dbReference type="ChEBI" id="CHEBI:597326"/>
    </cofactor>
</comment>
<dbReference type="EMBL" id="CAJFDH010000003">
    <property type="protein sequence ID" value="CAD5217141.1"/>
    <property type="molecule type" value="Genomic_DNA"/>
</dbReference>
<comment type="caution">
    <text evidence="17">The sequence shown here is derived from an EMBL/GenBank/DDBJ whole genome shotgun (WGS) entry which is preliminary data.</text>
</comment>
<keyword evidence="8" id="KW-0808">Transferase</keyword>
<evidence type="ECO:0000256" key="15">
    <source>
        <dbReference type="SAM" id="MobiDB-lite"/>
    </source>
</evidence>
<evidence type="ECO:0000256" key="5">
    <source>
        <dbReference type="ARBA" id="ARBA00012749"/>
    </source>
</evidence>
<evidence type="ECO:0000256" key="14">
    <source>
        <dbReference type="PIRSR" id="PIRSR000517-1"/>
    </source>
</evidence>
<evidence type="ECO:0000313" key="18">
    <source>
        <dbReference type="Proteomes" id="UP000614601"/>
    </source>
</evidence>
<dbReference type="InterPro" id="IPR005958">
    <property type="entry name" value="TyrNic_aminoTrfase"/>
</dbReference>
<dbReference type="OrthoDB" id="7042322at2759"/>
<dbReference type="Gene3D" id="3.40.640.10">
    <property type="entry name" value="Type I PLP-dependent aspartate aminotransferase-like (Major domain)"/>
    <property type="match status" value="1"/>
</dbReference>
<dbReference type="PIRSF" id="PIRSF000517">
    <property type="entry name" value="Tyr_transaminase"/>
    <property type="match status" value="1"/>
</dbReference>
<sequence length="496" mass="54846">MSSYYFSPRPKSLGPDELPRSHSLKQKKSMERSRREASYGKSPLYELYEALPSVSHVVPRVHKRRSEKREWAPLKASKHAQETVNPIRKIADSLAVAPNPAKSAIKLNLGDPTITGNLPPSQAAIDAIHEIIDSHKYDGYGPAVGSLEAREAVVEKFSTPEARFTADDVILASGASHALDMALVALADPGENILVPAPGFPLYNTLCQPNGIHTRQYNLKMNDGGLIDLEHLESLIDADTRGIIVNNPSNPTGVVFPKYHLEQILKLAYKHKLVIIADEIYGDLTYDGAVFHPMATLSPKVPIISVDGIAKRYLVPGWRLGWAIVHDRYGVLTEVKKGMVALSQKIVGPCALVQGALPKILRDTPQEYFDNIKEVIAKNAAIVYEVLSRVPGLKPLRPQGAMYMMVGFDKDIFGEETKFMQGLITEESVYCLPGSAFNLPNWFRLVLTYPEDVTRDACERINEYCHKRLRPVNYLAPKLSLAVDDGSEGTISNDSD</sequence>
<dbReference type="InterPro" id="IPR004838">
    <property type="entry name" value="NHTrfase_class1_PyrdxlP-BS"/>
</dbReference>
<evidence type="ECO:0000256" key="9">
    <source>
        <dbReference type="ARBA" id="ARBA00022878"/>
    </source>
</evidence>
<dbReference type="Pfam" id="PF00155">
    <property type="entry name" value="Aminotran_1_2"/>
    <property type="match status" value="1"/>
</dbReference>
<keyword evidence="9" id="KW-0828">Tyrosine catabolism</keyword>
<dbReference type="GO" id="GO:0004838">
    <property type="term" value="F:L-tyrosine-2-oxoglutarate transaminase activity"/>
    <property type="evidence" value="ECO:0007669"/>
    <property type="project" value="UniProtKB-UniRule"/>
</dbReference>
<keyword evidence="11" id="KW-0585">Phenylalanine catabolism</keyword>
<evidence type="ECO:0000313" key="17">
    <source>
        <dbReference type="EMBL" id="CAD5217141.1"/>
    </source>
</evidence>
<keyword evidence="10 13" id="KW-0663">Pyridoxal phosphate</keyword>
<dbReference type="UniPathway" id="UPA00139">
    <property type="reaction ID" value="UER00338"/>
</dbReference>
<dbReference type="GO" id="GO:0006559">
    <property type="term" value="P:L-phenylalanine catabolic process"/>
    <property type="evidence" value="ECO:0007669"/>
    <property type="project" value="UniProtKB-UniRule"/>
</dbReference>
<evidence type="ECO:0000256" key="3">
    <source>
        <dbReference type="ARBA" id="ARBA00007441"/>
    </source>
</evidence>
<keyword evidence="7" id="KW-0032">Aminotransferase</keyword>
<dbReference type="Proteomes" id="UP000614601">
    <property type="component" value="Unassembled WGS sequence"/>
</dbReference>
<dbReference type="NCBIfam" id="TIGR01264">
    <property type="entry name" value="tyr_amTase_E"/>
    <property type="match status" value="1"/>
</dbReference>
<comment type="subunit">
    <text evidence="4 13">Homodimer.</text>
</comment>
<dbReference type="SUPFAM" id="SSF53383">
    <property type="entry name" value="PLP-dependent transferases"/>
    <property type="match status" value="1"/>
</dbReference>
<evidence type="ECO:0000256" key="1">
    <source>
        <dbReference type="ARBA" id="ARBA00001933"/>
    </source>
</evidence>
<feature type="domain" description="Aminotransferase class I/classII large" evidence="16">
    <location>
        <begin position="104"/>
        <end position="461"/>
    </location>
</feature>
<comment type="function">
    <text evidence="13">Transaminase involved in tyrosine breakdown. Converts tyrosine to p-hydroxyphenylpyruvate.</text>
</comment>
<dbReference type="CDD" id="cd00609">
    <property type="entry name" value="AAT_like"/>
    <property type="match status" value="1"/>
</dbReference>
<dbReference type="InterPro" id="IPR005957">
    <property type="entry name" value="Tyrosine_aminoTrfase"/>
</dbReference>